<comment type="caution">
    <text evidence="1">The sequence shown here is derived from an EMBL/GenBank/DDBJ whole genome shotgun (WGS) entry which is preliminary data.</text>
</comment>
<accession>A0A2C5X283</accession>
<evidence type="ECO:0000313" key="2">
    <source>
        <dbReference type="Proteomes" id="UP000222788"/>
    </source>
</evidence>
<proteinExistence type="predicted"/>
<dbReference type="STRING" id="1035309.A0A2C5X283"/>
<name>A0A2C5X283_9PEZI</name>
<protein>
    <submittedName>
        <fullName evidence="1">Uncharacterized protein</fullName>
    </submittedName>
</protein>
<keyword evidence="2" id="KW-1185">Reference proteome</keyword>
<reference evidence="1 2" key="2">
    <citation type="journal article" date="2013" name="IMA Fungus">
        <title>IMA Genome-F 1: Ceratocystis fimbriata: Draft nuclear genome sequence for the plant pathogen, Ceratocystis fimbriata.</title>
        <authorList>
            <person name="Wilken P.M."/>
            <person name="Steenkamp E.T."/>
            <person name="Wingfield M.J."/>
            <person name="de Beer Z.W."/>
            <person name="Wingfield B.D."/>
        </authorList>
    </citation>
    <scope>NUCLEOTIDE SEQUENCE [LARGE SCALE GENOMIC DNA]</scope>
    <source>
        <strain evidence="1 2">CBS 114723</strain>
    </source>
</reference>
<dbReference type="AlphaFoldDB" id="A0A2C5X283"/>
<reference evidence="1 2" key="1">
    <citation type="journal article" date="2013" name="Fungal Biol.">
        <title>Analysis of microsatellite markers in the genome of the plant pathogen Ceratocystis fimbriata.</title>
        <authorList>
            <person name="Simpson M.C."/>
            <person name="Wilken P.M."/>
            <person name="Coetzee M.P."/>
            <person name="Wingfield M.J."/>
            <person name="Wingfield B.D."/>
        </authorList>
    </citation>
    <scope>NUCLEOTIDE SEQUENCE [LARGE SCALE GENOMIC DNA]</scope>
    <source>
        <strain evidence="1 2">CBS 114723</strain>
    </source>
</reference>
<dbReference type="EMBL" id="APWK03000079">
    <property type="protein sequence ID" value="PHH51984.1"/>
    <property type="molecule type" value="Genomic_DNA"/>
</dbReference>
<gene>
    <name evidence="1" type="ORF">CFIMG_004021RA</name>
</gene>
<dbReference type="Proteomes" id="UP000222788">
    <property type="component" value="Unassembled WGS sequence"/>
</dbReference>
<sequence>MNNRILAGSEYVSKYNVGEDVPYTAYRGATVIGADGRGGNRPIAELLIGHYEGVKGLNASWTQRYREQVLAAGDGAEGGGGDYGPNSGGYDQLGFGTILYRRS</sequence>
<dbReference type="OrthoDB" id="5181140at2759"/>
<evidence type="ECO:0000313" key="1">
    <source>
        <dbReference type="EMBL" id="PHH51984.1"/>
    </source>
</evidence>
<organism evidence="1 2">
    <name type="scientific">Ceratocystis fimbriata CBS 114723</name>
    <dbReference type="NCBI Taxonomy" id="1035309"/>
    <lineage>
        <taxon>Eukaryota</taxon>
        <taxon>Fungi</taxon>
        <taxon>Dikarya</taxon>
        <taxon>Ascomycota</taxon>
        <taxon>Pezizomycotina</taxon>
        <taxon>Sordariomycetes</taxon>
        <taxon>Hypocreomycetidae</taxon>
        <taxon>Microascales</taxon>
        <taxon>Ceratocystidaceae</taxon>
        <taxon>Ceratocystis</taxon>
    </lineage>
</organism>